<dbReference type="InterPro" id="IPR000897">
    <property type="entry name" value="SRP54_GTPase_dom"/>
</dbReference>
<dbReference type="Gene3D" id="3.40.50.300">
    <property type="entry name" value="P-loop containing nucleotide triphosphate hydrolases"/>
    <property type="match status" value="1"/>
</dbReference>
<feature type="domain" description="AAA+ ATPase" evidence="14">
    <location>
        <begin position="227"/>
        <end position="372"/>
    </location>
</feature>
<dbReference type="GO" id="GO:0005047">
    <property type="term" value="F:signal recognition particle binding"/>
    <property type="evidence" value="ECO:0007669"/>
    <property type="project" value="TreeGrafter"/>
</dbReference>
<proteinExistence type="inferred from homology"/>
<dbReference type="SMART" id="SM00382">
    <property type="entry name" value="AAA"/>
    <property type="match status" value="1"/>
</dbReference>
<dbReference type="InterPro" id="IPR027417">
    <property type="entry name" value="P-loop_NTPase"/>
</dbReference>
<keyword evidence="16" id="KW-0282">Flagellum</keyword>
<dbReference type="EMBL" id="SKFG01000002">
    <property type="protein sequence ID" value="TCZ79978.1"/>
    <property type="molecule type" value="Genomic_DNA"/>
</dbReference>
<keyword evidence="11" id="KW-1006">Bacterial flagellum protein export</keyword>
<evidence type="ECO:0000313" key="17">
    <source>
        <dbReference type="Proteomes" id="UP000295418"/>
    </source>
</evidence>
<keyword evidence="17" id="KW-1185">Reference proteome</keyword>
<sequence length="424" mass="47685">MRVKRYLVDSMPDALQKIRSELGNDAIIVSTKDVKQGGFLGMFGKKKIEVVAAIDTAAANKAPVQPAPRPVPTIPLDLIKPFMGGSTLGGSTSTDETRPQDTNIFQIKPEVKVQTQAERSRVPETKSTLNEDAILAEMKSMREMIQKLSTASMGSSDSQSLPDMLLKYEARFIDQEVSQEIIKQLIDRCLEELSVDGDFSEEAVRKSLRTQLMSYFPSEQYRSISENTRIVHFVGPTGVGKTTTIAKLAAEQVLKYRHRVGFITSDTYRIAAVEQLNTYANILNIPTEVVFSPKDLSRAFDQLREVDIIFMDTAGRNYRNEMYVSELHTLLQSEGQSETYLVLSMTTKYRDMKAITANFQKFNLDKVILTKFDETDSYGCILNLVHDFGLTFSYIANGQNVPDDIELFKAERIIDLIMGDSFNE</sequence>
<dbReference type="NCBIfam" id="TIGR03499">
    <property type="entry name" value="FlhF"/>
    <property type="match status" value="1"/>
</dbReference>
<dbReference type="InterPro" id="IPR003593">
    <property type="entry name" value="AAA+_ATPase"/>
</dbReference>
<dbReference type="SMART" id="SM00962">
    <property type="entry name" value="SRP54"/>
    <property type="match status" value="1"/>
</dbReference>
<evidence type="ECO:0000256" key="13">
    <source>
        <dbReference type="NCBIfam" id="TIGR03499"/>
    </source>
</evidence>
<feature type="domain" description="SRP54-type proteins GTP-binding" evidence="15">
    <location>
        <begin position="228"/>
        <end position="419"/>
    </location>
</feature>
<gene>
    <name evidence="16" type="primary">flhF</name>
    <name evidence="16" type="ORF">E0485_03710</name>
</gene>
<evidence type="ECO:0000256" key="8">
    <source>
        <dbReference type="ARBA" id="ARBA00022927"/>
    </source>
</evidence>
<dbReference type="OrthoDB" id="9778554at2"/>
<comment type="similarity">
    <text evidence="2">Belongs to the GTP-binding SRP family.</text>
</comment>
<keyword evidence="8" id="KW-0653">Protein transport</keyword>
<dbReference type="FunFam" id="3.40.50.300:FF:000695">
    <property type="entry name" value="Flagellar biosynthesis regulator FlhF"/>
    <property type="match status" value="1"/>
</dbReference>
<dbReference type="AlphaFoldDB" id="A0A4R4ENP2"/>
<accession>A0A4R4ENP2</accession>
<evidence type="ECO:0000256" key="7">
    <source>
        <dbReference type="ARBA" id="ARBA00022795"/>
    </source>
</evidence>
<protein>
    <recommendedName>
        <fullName evidence="3 13">Flagellar biosynthesis protein FlhF</fullName>
    </recommendedName>
</protein>
<evidence type="ECO:0000256" key="4">
    <source>
        <dbReference type="ARBA" id="ARBA00022448"/>
    </source>
</evidence>
<keyword evidence="7" id="KW-1005">Bacterial flagellum biogenesis</keyword>
<evidence type="ECO:0000256" key="5">
    <source>
        <dbReference type="ARBA" id="ARBA00022475"/>
    </source>
</evidence>
<evidence type="ECO:0000256" key="1">
    <source>
        <dbReference type="ARBA" id="ARBA00004413"/>
    </source>
</evidence>
<comment type="function">
    <text evidence="12">Necessary for flagellar biosynthesis. May be involved in translocation of the flagellum.</text>
</comment>
<organism evidence="16 17">
    <name type="scientific">Paenibacillus albiflavus</name>
    <dbReference type="NCBI Taxonomy" id="2545760"/>
    <lineage>
        <taxon>Bacteria</taxon>
        <taxon>Bacillati</taxon>
        <taxon>Bacillota</taxon>
        <taxon>Bacilli</taxon>
        <taxon>Bacillales</taxon>
        <taxon>Paenibacillaceae</taxon>
        <taxon>Paenibacillus</taxon>
    </lineage>
</organism>
<comment type="subcellular location">
    <subcellularLocation>
        <location evidence="1">Cell membrane</location>
        <topology evidence="1">Peripheral membrane protein</topology>
        <orientation evidence="1">Cytoplasmic side</orientation>
    </subcellularLocation>
</comment>
<evidence type="ECO:0000256" key="9">
    <source>
        <dbReference type="ARBA" id="ARBA00023134"/>
    </source>
</evidence>
<evidence type="ECO:0000256" key="3">
    <source>
        <dbReference type="ARBA" id="ARBA00014919"/>
    </source>
</evidence>
<keyword evidence="4" id="KW-0813">Transport</keyword>
<evidence type="ECO:0000256" key="12">
    <source>
        <dbReference type="ARBA" id="ARBA00025337"/>
    </source>
</evidence>
<keyword evidence="10" id="KW-0472">Membrane</keyword>
<dbReference type="GO" id="GO:0005525">
    <property type="term" value="F:GTP binding"/>
    <property type="evidence" value="ECO:0007669"/>
    <property type="project" value="UniProtKB-UniRule"/>
</dbReference>
<keyword evidence="16" id="KW-0969">Cilium</keyword>
<keyword evidence="9" id="KW-0342">GTP-binding</keyword>
<dbReference type="CDD" id="cd17873">
    <property type="entry name" value="FlhF"/>
    <property type="match status" value="1"/>
</dbReference>
<dbReference type="GO" id="GO:0005886">
    <property type="term" value="C:plasma membrane"/>
    <property type="evidence" value="ECO:0007669"/>
    <property type="project" value="UniProtKB-SubCell"/>
</dbReference>
<keyword evidence="5" id="KW-1003">Cell membrane</keyword>
<reference evidence="16 17" key="1">
    <citation type="submission" date="2019-03" db="EMBL/GenBank/DDBJ databases">
        <authorList>
            <person name="Kim M.K.M."/>
        </authorList>
    </citation>
    <scope>NUCLEOTIDE SEQUENCE [LARGE SCALE GENOMIC DNA]</scope>
    <source>
        <strain evidence="16 17">18JY21-1</strain>
    </source>
</reference>
<dbReference type="InterPro" id="IPR047040">
    <property type="entry name" value="FlhF__GTPase_dom"/>
</dbReference>
<dbReference type="PANTHER" id="PTHR43134">
    <property type="entry name" value="SIGNAL RECOGNITION PARTICLE RECEPTOR SUBUNIT ALPHA"/>
    <property type="match status" value="1"/>
</dbReference>
<dbReference type="InterPro" id="IPR020006">
    <property type="entry name" value="FlhF"/>
</dbReference>
<dbReference type="GO" id="GO:0003924">
    <property type="term" value="F:GTPase activity"/>
    <property type="evidence" value="ECO:0007669"/>
    <property type="project" value="UniProtKB-UniRule"/>
</dbReference>
<dbReference type="PANTHER" id="PTHR43134:SF3">
    <property type="entry name" value="FLAGELLAR BIOSYNTHESIS PROTEIN FLHF"/>
    <property type="match status" value="1"/>
</dbReference>
<dbReference type="Proteomes" id="UP000295418">
    <property type="component" value="Unassembled WGS sequence"/>
</dbReference>
<evidence type="ECO:0000313" key="16">
    <source>
        <dbReference type="EMBL" id="TCZ79978.1"/>
    </source>
</evidence>
<comment type="caution">
    <text evidence="16">The sequence shown here is derived from an EMBL/GenBank/DDBJ whole genome shotgun (WGS) entry which is preliminary data.</text>
</comment>
<dbReference type="GO" id="GO:0006614">
    <property type="term" value="P:SRP-dependent cotranslational protein targeting to membrane"/>
    <property type="evidence" value="ECO:0007669"/>
    <property type="project" value="UniProtKB-UniRule"/>
</dbReference>
<keyword evidence="6" id="KW-0547">Nucleotide-binding</keyword>
<dbReference type="SUPFAM" id="SSF52540">
    <property type="entry name" value="P-loop containing nucleoside triphosphate hydrolases"/>
    <property type="match status" value="1"/>
</dbReference>
<evidence type="ECO:0000256" key="6">
    <source>
        <dbReference type="ARBA" id="ARBA00022741"/>
    </source>
</evidence>
<keyword evidence="16" id="KW-0966">Cell projection</keyword>
<dbReference type="GO" id="GO:0044781">
    <property type="term" value="P:bacterial-type flagellum organization"/>
    <property type="evidence" value="ECO:0007669"/>
    <property type="project" value="UniProtKB-UniRule"/>
</dbReference>
<evidence type="ECO:0000256" key="11">
    <source>
        <dbReference type="ARBA" id="ARBA00023225"/>
    </source>
</evidence>
<evidence type="ECO:0000256" key="10">
    <source>
        <dbReference type="ARBA" id="ARBA00023136"/>
    </source>
</evidence>
<dbReference type="RefSeq" id="WP_132416625.1">
    <property type="nucleotide sequence ID" value="NZ_SKFG01000002.1"/>
</dbReference>
<evidence type="ECO:0000259" key="15">
    <source>
        <dbReference type="SMART" id="SM00962"/>
    </source>
</evidence>
<name>A0A4R4ENP2_9BACL</name>
<dbReference type="Pfam" id="PF00448">
    <property type="entry name" value="SRP54"/>
    <property type="match status" value="1"/>
</dbReference>
<evidence type="ECO:0000256" key="2">
    <source>
        <dbReference type="ARBA" id="ARBA00008531"/>
    </source>
</evidence>
<dbReference type="GO" id="GO:0015031">
    <property type="term" value="P:protein transport"/>
    <property type="evidence" value="ECO:0007669"/>
    <property type="project" value="UniProtKB-KW"/>
</dbReference>
<dbReference type="Gene3D" id="1.20.120.1380">
    <property type="entry name" value="Flagellar FlhF biosynthesis protein, N domain"/>
    <property type="match status" value="1"/>
</dbReference>
<evidence type="ECO:0000259" key="14">
    <source>
        <dbReference type="SMART" id="SM00382"/>
    </source>
</evidence>